<accession>A0AA88D7Z8</accession>
<keyword evidence="2" id="KW-1185">Reference proteome</keyword>
<dbReference type="Gramene" id="FCD_00018365-RA">
    <property type="protein sequence ID" value="FCD_00018365-RA:cds"/>
    <property type="gene ID" value="FCD_00018365"/>
</dbReference>
<protein>
    <submittedName>
        <fullName evidence="1">Uncharacterized protein</fullName>
    </submittedName>
</protein>
<dbReference type="Proteomes" id="UP001187192">
    <property type="component" value="Unassembled WGS sequence"/>
</dbReference>
<proteinExistence type="predicted"/>
<name>A0AA88D7Z8_FICCA</name>
<gene>
    <name evidence="1" type="ORF">TIFTF001_002540</name>
</gene>
<organism evidence="1 2">
    <name type="scientific">Ficus carica</name>
    <name type="common">Common fig</name>
    <dbReference type="NCBI Taxonomy" id="3494"/>
    <lineage>
        <taxon>Eukaryota</taxon>
        <taxon>Viridiplantae</taxon>
        <taxon>Streptophyta</taxon>
        <taxon>Embryophyta</taxon>
        <taxon>Tracheophyta</taxon>
        <taxon>Spermatophyta</taxon>
        <taxon>Magnoliopsida</taxon>
        <taxon>eudicotyledons</taxon>
        <taxon>Gunneridae</taxon>
        <taxon>Pentapetalae</taxon>
        <taxon>rosids</taxon>
        <taxon>fabids</taxon>
        <taxon>Rosales</taxon>
        <taxon>Moraceae</taxon>
        <taxon>Ficeae</taxon>
        <taxon>Ficus</taxon>
    </lineage>
</organism>
<dbReference type="Gramene" id="FCD_00023664-RA">
    <property type="protein sequence ID" value="FCD_00023664-RA:cds"/>
    <property type="gene ID" value="FCD_00023664"/>
</dbReference>
<dbReference type="AlphaFoldDB" id="A0AA88D7Z8"/>
<dbReference type="EMBL" id="BTGU01000002">
    <property type="protein sequence ID" value="GMN29709.1"/>
    <property type="molecule type" value="Genomic_DNA"/>
</dbReference>
<comment type="caution">
    <text evidence="1">The sequence shown here is derived from an EMBL/GenBank/DDBJ whole genome shotgun (WGS) entry which is preliminary data.</text>
</comment>
<evidence type="ECO:0000313" key="2">
    <source>
        <dbReference type="Proteomes" id="UP001187192"/>
    </source>
</evidence>
<reference evidence="1" key="1">
    <citation type="submission" date="2023-07" db="EMBL/GenBank/DDBJ databases">
        <title>draft genome sequence of fig (Ficus carica).</title>
        <authorList>
            <person name="Takahashi T."/>
            <person name="Nishimura K."/>
        </authorList>
    </citation>
    <scope>NUCLEOTIDE SEQUENCE</scope>
</reference>
<evidence type="ECO:0000313" key="1">
    <source>
        <dbReference type="EMBL" id="GMN29709.1"/>
    </source>
</evidence>
<sequence>MEVLVAVVSSVPAVLSLAEKALKHLNGGENSEAKESIETLKNMLSTFQNYLSFSWKKDNKAGI</sequence>